<organism evidence="2 3">
    <name type="scientific">Nitrosotalea devaniterrae</name>
    <dbReference type="NCBI Taxonomy" id="1078905"/>
    <lineage>
        <taxon>Archaea</taxon>
        <taxon>Nitrososphaerota</taxon>
        <taxon>Nitrososphaeria</taxon>
        <taxon>Nitrosotaleales</taxon>
        <taxon>Nitrosotaleaceae</taxon>
        <taxon>Nitrosotalea</taxon>
    </lineage>
</organism>
<keyword evidence="1" id="KW-0812">Transmembrane</keyword>
<keyword evidence="3" id="KW-1185">Reference proteome</keyword>
<evidence type="ECO:0000313" key="3">
    <source>
        <dbReference type="Proteomes" id="UP000196239"/>
    </source>
</evidence>
<keyword evidence="1" id="KW-0472">Membrane</keyword>
<sequence>MTSYQSGIVITSMTDKPKPTVWATEVRAPFKKVIAYDILFLGLGAIIGAGIITAVLVH</sequence>
<dbReference type="KEGG" id="ndv:NDEV_1352"/>
<accession>A0A128A468</accession>
<dbReference type="EMBL" id="LN890280">
    <property type="protein sequence ID" value="CUR52117.1"/>
    <property type="molecule type" value="Genomic_DNA"/>
</dbReference>
<reference evidence="3" key="1">
    <citation type="submission" date="2015-10" db="EMBL/GenBank/DDBJ databases">
        <authorList>
            <person name="Lehtovirta-Morley L.E."/>
            <person name="Vieille C."/>
        </authorList>
    </citation>
    <scope>NUCLEOTIDE SEQUENCE [LARGE SCALE GENOMIC DNA]</scope>
</reference>
<feature type="transmembrane region" description="Helical" evidence="1">
    <location>
        <begin position="34"/>
        <end position="57"/>
    </location>
</feature>
<name>A0A128A468_9ARCH</name>
<keyword evidence="1" id="KW-1133">Transmembrane helix</keyword>
<proteinExistence type="predicted"/>
<evidence type="ECO:0000256" key="1">
    <source>
        <dbReference type="SAM" id="Phobius"/>
    </source>
</evidence>
<evidence type="ECO:0000313" key="2">
    <source>
        <dbReference type="EMBL" id="CUR52117.1"/>
    </source>
</evidence>
<dbReference type="Proteomes" id="UP000196239">
    <property type="component" value="Chromosome 1"/>
</dbReference>
<protein>
    <submittedName>
        <fullName evidence="2">Uncharacterized protein</fullName>
    </submittedName>
</protein>
<dbReference type="AlphaFoldDB" id="A0A128A468"/>
<gene>
    <name evidence="2" type="ORF">NDEV_1352</name>
</gene>